<feature type="compositionally biased region" description="Basic and acidic residues" evidence="3">
    <location>
        <begin position="636"/>
        <end position="659"/>
    </location>
</feature>
<dbReference type="Gene3D" id="1.10.443.10">
    <property type="entry name" value="Intergrase catalytic core"/>
    <property type="match status" value="1"/>
</dbReference>
<evidence type="ECO:0000256" key="1">
    <source>
        <dbReference type="ARBA" id="ARBA00023125"/>
    </source>
</evidence>
<comment type="caution">
    <text evidence="4">The sequence shown here is derived from an EMBL/GenBank/DDBJ whole genome shotgun (WGS) entry which is preliminary data.</text>
</comment>
<evidence type="ECO:0000313" key="4">
    <source>
        <dbReference type="EMBL" id="CAH3033163.1"/>
    </source>
</evidence>
<keyword evidence="1" id="KW-0238">DNA-binding</keyword>
<dbReference type="EMBL" id="CALNXK010000002">
    <property type="protein sequence ID" value="CAH3033163.1"/>
    <property type="molecule type" value="Genomic_DNA"/>
</dbReference>
<feature type="compositionally biased region" description="Acidic residues" evidence="3">
    <location>
        <begin position="18"/>
        <end position="39"/>
    </location>
</feature>
<evidence type="ECO:0000256" key="2">
    <source>
        <dbReference type="ARBA" id="ARBA00023172"/>
    </source>
</evidence>
<feature type="region of interest" description="Disordered" evidence="3">
    <location>
        <begin position="1"/>
        <end position="84"/>
    </location>
</feature>
<dbReference type="InterPro" id="IPR050090">
    <property type="entry name" value="Tyrosine_recombinase_XerCD"/>
</dbReference>
<dbReference type="InterPro" id="IPR013762">
    <property type="entry name" value="Integrase-like_cat_sf"/>
</dbReference>
<reference evidence="4 5" key="1">
    <citation type="submission" date="2022-05" db="EMBL/GenBank/DDBJ databases">
        <authorList>
            <consortium name="Genoscope - CEA"/>
            <person name="William W."/>
        </authorList>
    </citation>
    <scope>NUCLEOTIDE SEQUENCE [LARGE SCALE GENOMIC DNA]</scope>
</reference>
<keyword evidence="2" id="KW-0233">DNA recombination</keyword>
<accession>A0ABN8MS59</accession>
<feature type="compositionally biased region" description="Acidic residues" evidence="3">
    <location>
        <begin position="55"/>
        <end position="64"/>
    </location>
</feature>
<evidence type="ECO:0000313" key="5">
    <source>
        <dbReference type="Proteomes" id="UP001159405"/>
    </source>
</evidence>
<evidence type="ECO:0008006" key="6">
    <source>
        <dbReference type="Google" id="ProtNLM"/>
    </source>
</evidence>
<feature type="region of interest" description="Disordered" evidence="3">
    <location>
        <begin position="634"/>
        <end position="671"/>
    </location>
</feature>
<name>A0ABN8MS59_9CNID</name>
<dbReference type="SUPFAM" id="SSF56349">
    <property type="entry name" value="DNA breaking-rejoining enzymes"/>
    <property type="match status" value="1"/>
</dbReference>
<evidence type="ECO:0000256" key="3">
    <source>
        <dbReference type="SAM" id="MobiDB-lite"/>
    </source>
</evidence>
<dbReference type="Proteomes" id="UP001159405">
    <property type="component" value="Unassembled WGS sequence"/>
</dbReference>
<feature type="non-terminal residue" evidence="4">
    <location>
        <position position="1"/>
    </location>
</feature>
<dbReference type="PANTHER" id="PTHR30349">
    <property type="entry name" value="PHAGE INTEGRASE-RELATED"/>
    <property type="match status" value="1"/>
</dbReference>
<sequence length="848" mass="96421">LSQKAVALRKSWTHDMSGEEDGDESEYNPDQDEESSSDESSDKSSNHEVVRGDSDYEEIVEEESANTNVNKSDQSKKKKGPSKARIKKECPVPYCHKIVVHLPRHLLKVHDWPKHQARAAVLRFNLRKKYSFSTAESAAAGNRKGKTNADEHGQKKCNKYYHKKRCCPVVGCSAVVKRLPAHLQTVHGFSPKSSKYKALLSKALPQPKRPYSVQMIEKRAAAIKKIELEPPMPDIPVVDTVRNDEDEEMDLEDFEQTETSSTWDDVILIEDDVDSSDIPDPEVLAPLANWLQSPDGGKKDEKTAKQHVSQIKNILSLIDAERRVVSLFDGSLLNDKFIKYAEQKCVPQTIKSYLMSLRHFYSYVLAEKPVIDATTELITQVMEKVKRWSSSYKRSSQKRKWEKMEEDRVELVTPEKIQQFERSQAARDAVILLGKLSGAHSIEVTQSQYTLVRDFLLVQISIDNANRAGVLSNMTVKEFERGYKEDDRFIMNVMKHKTFHVHGPAQVILTGNLQNWISIFIKQVRSKLPYITAEKEQPLFPSWNGKKLESGQISKAIQSVWKKAGIAGPIHSTLFRKGAVTVCHSSQKEMTSDLADLMAHKEDTAKRYYRLTEKSKTCVKASQQLHTVMRVNSQKDSVEENTCSKEELEPSEQEARVQEADSVTEAGSPPRVPWSSVAVDEIRRLFHEEILGKSLSLKSVKEKIAGSEILKNEDPKRVYDRVRAEWRFPGSDDNTNPSLPTETEEMKDRVDRMFRKDAPSEDVTSTSDIIPPTTIASKAKVLFTEGHVRTVHRLFNDMLGNVPICRNEILNKRLSADVEGKEILAVLSLTQVVNRIKYERRQKREKAN</sequence>
<gene>
    <name evidence="4" type="ORF">PLOB_00016524</name>
</gene>
<protein>
    <recommendedName>
        <fullName evidence="6">Neurofilament medium polypeptide</fullName>
    </recommendedName>
</protein>
<feature type="compositionally biased region" description="Basic and acidic residues" evidence="3">
    <location>
        <begin position="40"/>
        <end position="54"/>
    </location>
</feature>
<proteinExistence type="predicted"/>
<dbReference type="PANTHER" id="PTHR30349:SF41">
    <property type="entry name" value="INTEGRASE_RECOMBINASE PROTEIN MJ0367-RELATED"/>
    <property type="match status" value="1"/>
</dbReference>
<organism evidence="4 5">
    <name type="scientific">Porites lobata</name>
    <dbReference type="NCBI Taxonomy" id="104759"/>
    <lineage>
        <taxon>Eukaryota</taxon>
        <taxon>Metazoa</taxon>
        <taxon>Cnidaria</taxon>
        <taxon>Anthozoa</taxon>
        <taxon>Hexacorallia</taxon>
        <taxon>Scleractinia</taxon>
        <taxon>Fungiina</taxon>
        <taxon>Poritidae</taxon>
        <taxon>Porites</taxon>
    </lineage>
</organism>
<dbReference type="InterPro" id="IPR011010">
    <property type="entry name" value="DNA_brk_join_enz"/>
</dbReference>
<keyword evidence="5" id="KW-1185">Reference proteome</keyword>